<dbReference type="Proteomes" id="UP000199417">
    <property type="component" value="Unassembled WGS sequence"/>
</dbReference>
<sequence length="124" mass="12965">MVIGAMARTFLPRAYREMLGMSKAVTESGLDATVVRFIAPAPADGPAAGVRKVGFFGTDRIGWKVTRADIAAFTAAQVDGDRYVGAAPAIGTDLPGGRRPVGDYGCMPIELASIGQELCRSSCQ</sequence>
<dbReference type="EMBL" id="FNAB01000002">
    <property type="protein sequence ID" value="SDC95139.1"/>
    <property type="molecule type" value="Genomic_DNA"/>
</dbReference>
<name>A0A1G6QRZ7_9NOCA</name>
<protein>
    <submittedName>
        <fullName evidence="1">Uncharacterized protein</fullName>
    </submittedName>
</protein>
<dbReference type="AlphaFoldDB" id="A0A1G6QRZ7"/>
<dbReference type="STRING" id="168276.SAMN05444580_102185"/>
<reference evidence="1 2" key="1">
    <citation type="submission" date="2016-10" db="EMBL/GenBank/DDBJ databases">
        <authorList>
            <person name="de Groot N.N."/>
        </authorList>
    </citation>
    <scope>NUCLEOTIDE SEQUENCE [LARGE SCALE GENOMIC DNA]</scope>
    <source>
        <strain evidence="1 2">JCM 11308</strain>
    </source>
</reference>
<evidence type="ECO:0000313" key="1">
    <source>
        <dbReference type="EMBL" id="SDC95139.1"/>
    </source>
</evidence>
<evidence type="ECO:0000313" key="2">
    <source>
        <dbReference type="Proteomes" id="UP000199417"/>
    </source>
</evidence>
<accession>A0A1G6QRZ7</accession>
<organism evidence="1 2">
    <name type="scientific">Rhodococcus tukisamuensis</name>
    <dbReference type="NCBI Taxonomy" id="168276"/>
    <lineage>
        <taxon>Bacteria</taxon>
        <taxon>Bacillati</taxon>
        <taxon>Actinomycetota</taxon>
        <taxon>Actinomycetes</taxon>
        <taxon>Mycobacteriales</taxon>
        <taxon>Nocardiaceae</taxon>
        <taxon>Rhodococcus</taxon>
    </lineage>
</organism>
<proteinExistence type="predicted"/>
<gene>
    <name evidence="1" type="ORF">SAMN05444580_102185</name>
</gene>
<dbReference type="Gene3D" id="3.40.50.720">
    <property type="entry name" value="NAD(P)-binding Rossmann-like Domain"/>
    <property type="match status" value="1"/>
</dbReference>
<keyword evidence="2" id="KW-1185">Reference proteome</keyword>